<gene>
    <name evidence="13" type="primary">yidC</name>
    <name evidence="13" type="ORF">OCV61_13035</name>
</gene>
<dbReference type="NCBIfam" id="TIGR03592">
    <property type="entry name" value="yidC_oxa1_cterm"/>
    <property type="match status" value="1"/>
</dbReference>
<dbReference type="EMBL" id="JAOQJL010000028">
    <property type="protein sequence ID" value="MCU6766331.1"/>
    <property type="molecule type" value="Genomic_DNA"/>
</dbReference>
<dbReference type="PANTHER" id="PTHR12428">
    <property type="entry name" value="OXA1"/>
    <property type="match status" value="1"/>
</dbReference>
<reference evidence="13 14" key="1">
    <citation type="journal article" date="2021" name="ISME Commun">
        <title>Automated analysis of genomic sequences facilitates high-throughput and comprehensive description of bacteria.</title>
        <authorList>
            <person name="Hitch T.C.A."/>
        </authorList>
    </citation>
    <scope>NUCLEOTIDE SEQUENCE [LARGE SCALE GENOMIC DNA]</scope>
    <source>
        <strain evidence="13 14">Sanger_23</strain>
    </source>
</reference>
<evidence type="ECO:0000256" key="1">
    <source>
        <dbReference type="ARBA" id="ARBA00004651"/>
    </source>
</evidence>
<feature type="compositionally biased region" description="Basic and acidic residues" evidence="10">
    <location>
        <begin position="394"/>
        <end position="404"/>
    </location>
</feature>
<organism evidence="13 14">
    <name type="scientific">Blautia ammoniilytica</name>
    <dbReference type="NCBI Taxonomy" id="2981782"/>
    <lineage>
        <taxon>Bacteria</taxon>
        <taxon>Bacillati</taxon>
        <taxon>Bacillota</taxon>
        <taxon>Clostridia</taxon>
        <taxon>Lachnospirales</taxon>
        <taxon>Lachnospiraceae</taxon>
        <taxon>Blautia</taxon>
    </lineage>
</organism>
<protein>
    <submittedName>
        <fullName evidence="13">Membrane protein insertase YidC</fullName>
    </submittedName>
</protein>
<comment type="similarity">
    <text evidence="9">Belongs to the OXA1/ALB3/YidC family.</text>
</comment>
<evidence type="ECO:0000256" key="2">
    <source>
        <dbReference type="ARBA" id="ARBA00022448"/>
    </source>
</evidence>
<dbReference type="Pfam" id="PF02096">
    <property type="entry name" value="60KD_IMP"/>
    <property type="match status" value="1"/>
</dbReference>
<evidence type="ECO:0000256" key="7">
    <source>
        <dbReference type="ARBA" id="ARBA00023136"/>
    </source>
</evidence>
<keyword evidence="8" id="KW-0143">Chaperone</keyword>
<comment type="caution">
    <text evidence="13">The sequence shown here is derived from an EMBL/GenBank/DDBJ whole genome shotgun (WGS) entry which is preliminary data.</text>
</comment>
<sequence>MDIILATKSTTPIIGQLATLMGWIMNGIYKMFDSLFGIQNLGLCIIIFSIVIFLFMTPLQVKQQKFSKLSAVMQPELQKIQKKYQGKRDQVSAQKMQEETQAVYQKYGVSPTGSCVQLLIQFPVLMALWQVIYKIPAYVSSVGEVFTDVVTKIVSVNGYTDLLQTFIKDHNMSRVSLVLDGTKATSNSIIDFLYALSPSQWKELSSMSQFSGFSKEINGAASEISKMQSFCGLNIADQPLTYIKAAFTGGAIILAIVAIMIPVLAWATQVLNYKLMPQAAVTNDSNSTMNASMKTMNTVMPLMSAVFCFTFPVGLGIYWIASAVVRSVQQVVINRILNKIDINDLINENMKKMEKKRAKQGLPPQKITNQANQNTKNINTTKIDKGNGGGNAAEKTKKLEESYQKARNAKPGSITAKANMVRDFDERNKKK</sequence>
<feature type="compositionally biased region" description="Basic and acidic residues" evidence="10">
    <location>
        <begin position="420"/>
        <end position="431"/>
    </location>
</feature>
<dbReference type="PANTHER" id="PTHR12428:SF65">
    <property type="entry name" value="CYTOCHROME C OXIDASE ASSEMBLY PROTEIN COX18, MITOCHONDRIAL"/>
    <property type="match status" value="1"/>
</dbReference>
<evidence type="ECO:0000256" key="3">
    <source>
        <dbReference type="ARBA" id="ARBA00022475"/>
    </source>
</evidence>
<evidence type="ECO:0000256" key="8">
    <source>
        <dbReference type="ARBA" id="ARBA00023186"/>
    </source>
</evidence>
<keyword evidence="3" id="KW-1003">Cell membrane</keyword>
<keyword evidence="14" id="KW-1185">Reference proteome</keyword>
<feature type="transmembrane region" description="Helical" evidence="11">
    <location>
        <begin position="245"/>
        <end position="267"/>
    </location>
</feature>
<keyword evidence="5" id="KW-0653">Protein transport</keyword>
<dbReference type="RefSeq" id="WP_262582973.1">
    <property type="nucleotide sequence ID" value="NZ_JAOQJL010000028.1"/>
</dbReference>
<feature type="transmembrane region" description="Helical" evidence="11">
    <location>
        <begin position="38"/>
        <end position="59"/>
    </location>
</feature>
<dbReference type="InterPro" id="IPR001708">
    <property type="entry name" value="YidC/ALB3/OXA1/COX18"/>
</dbReference>
<evidence type="ECO:0000256" key="6">
    <source>
        <dbReference type="ARBA" id="ARBA00022989"/>
    </source>
</evidence>
<evidence type="ECO:0000313" key="13">
    <source>
        <dbReference type="EMBL" id="MCU6766331.1"/>
    </source>
</evidence>
<evidence type="ECO:0000256" key="9">
    <source>
        <dbReference type="RuleBase" id="RU003945"/>
    </source>
</evidence>
<comment type="subcellular location">
    <subcellularLocation>
        <location evidence="1">Cell membrane</location>
        <topology evidence="1">Multi-pass membrane protein</topology>
    </subcellularLocation>
    <subcellularLocation>
        <location evidence="9">Membrane</location>
        <topology evidence="9">Multi-pass membrane protein</topology>
    </subcellularLocation>
</comment>
<evidence type="ECO:0000256" key="11">
    <source>
        <dbReference type="SAM" id="Phobius"/>
    </source>
</evidence>
<evidence type="ECO:0000256" key="10">
    <source>
        <dbReference type="SAM" id="MobiDB-lite"/>
    </source>
</evidence>
<feature type="domain" description="Membrane insertase YidC/Oxa/ALB C-terminal" evidence="12">
    <location>
        <begin position="42"/>
        <end position="335"/>
    </location>
</feature>
<dbReference type="InterPro" id="IPR047196">
    <property type="entry name" value="YidC_ALB_C"/>
</dbReference>
<dbReference type="CDD" id="cd20070">
    <property type="entry name" value="5TM_YidC_Alb3"/>
    <property type="match status" value="1"/>
</dbReference>
<keyword evidence="6 11" id="KW-1133">Transmembrane helix</keyword>
<evidence type="ECO:0000256" key="5">
    <source>
        <dbReference type="ARBA" id="ARBA00022927"/>
    </source>
</evidence>
<evidence type="ECO:0000256" key="4">
    <source>
        <dbReference type="ARBA" id="ARBA00022692"/>
    </source>
</evidence>
<keyword evidence="4 9" id="KW-0812">Transmembrane</keyword>
<evidence type="ECO:0000313" key="14">
    <source>
        <dbReference type="Proteomes" id="UP001652409"/>
    </source>
</evidence>
<feature type="transmembrane region" description="Helical" evidence="11">
    <location>
        <begin position="299"/>
        <end position="321"/>
    </location>
</feature>
<dbReference type="InterPro" id="IPR028055">
    <property type="entry name" value="YidC/Oxa/ALB_C"/>
</dbReference>
<name>A0ABT2TX06_9FIRM</name>
<feature type="region of interest" description="Disordered" evidence="10">
    <location>
        <begin position="378"/>
        <end position="431"/>
    </location>
</feature>
<proteinExistence type="inferred from homology"/>
<evidence type="ECO:0000259" key="12">
    <source>
        <dbReference type="Pfam" id="PF02096"/>
    </source>
</evidence>
<keyword evidence="7 11" id="KW-0472">Membrane</keyword>
<keyword evidence="2" id="KW-0813">Transport</keyword>
<accession>A0ABT2TX06</accession>
<dbReference type="Proteomes" id="UP001652409">
    <property type="component" value="Unassembled WGS sequence"/>
</dbReference>